<sequence length="143" mass="16535">MMKFRYLIALLVLALTGCFEDKNEITEVDNPEHVGVAFFQALYNEKNVKKAAKVCSPKLAKLVLHYQTPQAVARHLFNLSYDKVDVKADDSGVKLREQFKGSASITFYFDGYYQDNRIKNVKRLSFVQIDGEWYLDKILKDPF</sequence>
<comment type="caution">
    <text evidence="1">The sequence shown here is derived from an EMBL/GenBank/DDBJ whole genome shotgun (WGS) entry which is preliminary data.</text>
</comment>
<dbReference type="PROSITE" id="PS51257">
    <property type="entry name" value="PROKAR_LIPOPROTEIN"/>
    <property type="match status" value="1"/>
</dbReference>
<accession>A0A502L2F3</accession>
<gene>
    <name evidence="1" type="ORF">EPA86_06590</name>
</gene>
<dbReference type="Proteomes" id="UP000315303">
    <property type="component" value="Unassembled WGS sequence"/>
</dbReference>
<organism evidence="1 2">
    <name type="scientific">Litorilituus lipolyticus</name>
    <dbReference type="NCBI Taxonomy" id="2491017"/>
    <lineage>
        <taxon>Bacteria</taxon>
        <taxon>Pseudomonadati</taxon>
        <taxon>Pseudomonadota</taxon>
        <taxon>Gammaproteobacteria</taxon>
        <taxon>Alteromonadales</taxon>
        <taxon>Colwelliaceae</taxon>
        <taxon>Litorilituus</taxon>
    </lineage>
</organism>
<evidence type="ECO:0008006" key="3">
    <source>
        <dbReference type="Google" id="ProtNLM"/>
    </source>
</evidence>
<reference evidence="1 2" key="1">
    <citation type="submission" date="2019-01" db="EMBL/GenBank/DDBJ databases">
        <title>Litorilituus lipolytica sp. nov., isolated from intertidal sand of the Yellow Sea in China.</title>
        <authorList>
            <person name="Liu A."/>
        </authorList>
    </citation>
    <scope>NUCLEOTIDE SEQUENCE [LARGE SCALE GENOMIC DNA]</scope>
    <source>
        <strain evidence="1 2">RZ04</strain>
    </source>
</reference>
<evidence type="ECO:0000313" key="2">
    <source>
        <dbReference type="Proteomes" id="UP000315303"/>
    </source>
</evidence>
<dbReference type="EMBL" id="SAWY01000013">
    <property type="protein sequence ID" value="TPH16401.1"/>
    <property type="molecule type" value="Genomic_DNA"/>
</dbReference>
<keyword evidence="2" id="KW-1185">Reference proteome</keyword>
<dbReference type="AlphaFoldDB" id="A0A502L2F3"/>
<proteinExistence type="predicted"/>
<protein>
    <recommendedName>
        <fullName evidence="3">DUF4878 domain-containing protein</fullName>
    </recommendedName>
</protein>
<dbReference type="OrthoDB" id="5767078at2"/>
<name>A0A502L2F3_9GAMM</name>
<evidence type="ECO:0000313" key="1">
    <source>
        <dbReference type="EMBL" id="TPH16401.1"/>
    </source>
</evidence>
<dbReference type="RefSeq" id="WP_140602637.1">
    <property type="nucleotide sequence ID" value="NZ_SAWY01000013.1"/>
</dbReference>